<comment type="similarity">
    <text evidence="2 13">Belongs to the carbohydrate kinase PfkB family.</text>
</comment>
<keyword evidence="7 13" id="KW-0418">Kinase</keyword>
<dbReference type="FunFam" id="3.30.1110.10:FF:000001">
    <property type="entry name" value="Adenosine kinase a"/>
    <property type="match status" value="1"/>
</dbReference>
<keyword evidence="6 13" id="KW-0547">Nucleotide-binding</keyword>
<evidence type="ECO:0000256" key="1">
    <source>
        <dbReference type="ARBA" id="ARBA00004801"/>
    </source>
</evidence>
<protein>
    <recommendedName>
        <fullName evidence="11 13">Adenosine kinase</fullName>
        <shortName evidence="13">AK</shortName>
        <ecNumber evidence="3 13">2.7.1.20</ecNumber>
    </recommendedName>
    <alternativeName>
        <fullName evidence="13">Adenosine 5'-phosphotransferase</fullName>
    </alternativeName>
</protein>
<dbReference type="Proteomes" id="UP000322000">
    <property type="component" value="Chromosome 20"/>
</dbReference>
<organism evidence="15 16">
    <name type="scientific">Trichoplusia ni</name>
    <name type="common">Cabbage looper</name>
    <dbReference type="NCBI Taxonomy" id="7111"/>
    <lineage>
        <taxon>Eukaryota</taxon>
        <taxon>Metazoa</taxon>
        <taxon>Ecdysozoa</taxon>
        <taxon>Arthropoda</taxon>
        <taxon>Hexapoda</taxon>
        <taxon>Insecta</taxon>
        <taxon>Pterygota</taxon>
        <taxon>Neoptera</taxon>
        <taxon>Endopterygota</taxon>
        <taxon>Lepidoptera</taxon>
        <taxon>Glossata</taxon>
        <taxon>Ditrysia</taxon>
        <taxon>Noctuoidea</taxon>
        <taxon>Noctuidae</taxon>
        <taxon>Plusiinae</taxon>
        <taxon>Trichoplusia</taxon>
    </lineage>
</organism>
<keyword evidence="8 13" id="KW-0067">ATP-binding</keyword>
<proteinExistence type="inferred from homology"/>
<keyword evidence="13" id="KW-0539">Nucleus</keyword>
<dbReference type="Gene3D" id="3.30.1110.10">
    <property type="match status" value="1"/>
</dbReference>
<evidence type="ECO:0000256" key="8">
    <source>
        <dbReference type="ARBA" id="ARBA00022840"/>
    </source>
</evidence>
<dbReference type="CDD" id="cd01168">
    <property type="entry name" value="adenosine_kinase"/>
    <property type="match status" value="1"/>
</dbReference>
<dbReference type="PANTHER" id="PTHR45769">
    <property type="entry name" value="ADENOSINE KINASE"/>
    <property type="match status" value="1"/>
</dbReference>
<sequence>MENTRFQFCIVQSRKWRVWPDGRLLSSKAFNSLPENLLIGMGNPLLDISAVVDESVLQKYDLKPNDAIMADAKHMPLYKELTEKYNAEYIAGGSVQNSLRVIQWLIKKPKVCTYFGCVGDDKFAQILKERASADGVNVMYQVNKEHPTGTCAVLVTGQNRSLCANLAAAQKFTDDHLSQEECKKAIESAKFFYTSGFFVAVSPESMMRLAKHSLENKQTFVFNVSAAFVSQFYKEPLEKLLPYVDLFFGNLEEAKVFAKDFDFKGTTIEEIALEISRLPKMDDRPRVVVITQGNAPVVLVENGKVIVTPVKPLSTDEIVDTNGAGDAFTGGFLAQLLLGKPYTECVNYGIYAARHVIQHSGCTFTGESEYKED</sequence>
<dbReference type="RefSeq" id="XP_026741531.1">
    <property type="nucleotide sequence ID" value="XM_026885730.1"/>
</dbReference>
<dbReference type="GeneID" id="113503681"/>
<dbReference type="InterPro" id="IPR029056">
    <property type="entry name" value="Ribokinase-like"/>
</dbReference>
<dbReference type="UniPathway" id="UPA00588">
    <property type="reaction ID" value="UER00659"/>
</dbReference>
<evidence type="ECO:0000313" key="16">
    <source>
        <dbReference type="RefSeq" id="XP_026741531.1"/>
    </source>
</evidence>
<comment type="cofactor">
    <cofactor evidence="13">
        <name>Mg(2+)</name>
        <dbReference type="ChEBI" id="CHEBI:18420"/>
    </cofactor>
    <text evidence="13">Binds 3 Mg(2+) ions per subunit.</text>
</comment>
<evidence type="ECO:0000256" key="10">
    <source>
        <dbReference type="ARBA" id="ARBA00051362"/>
    </source>
</evidence>
<accession>A0A7E5WN28</accession>
<dbReference type="OrthoDB" id="432447at2759"/>
<dbReference type="GO" id="GO:0006144">
    <property type="term" value="P:purine nucleobase metabolic process"/>
    <property type="evidence" value="ECO:0007669"/>
    <property type="project" value="TreeGrafter"/>
</dbReference>
<dbReference type="GO" id="GO:0006166">
    <property type="term" value="P:purine ribonucleoside salvage"/>
    <property type="evidence" value="ECO:0007669"/>
    <property type="project" value="UniProtKB-KW"/>
</dbReference>
<comment type="subcellular location">
    <subcellularLocation>
        <location evidence="13">Nucleus</location>
    </subcellularLocation>
</comment>
<gene>
    <name evidence="16" type="primary">LOC113503681</name>
</gene>
<evidence type="ECO:0000256" key="13">
    <source>
        <dbReference type="RuleBase" id="RU368116"/>
    </source>
</evidence>
<dbReference type="FunFam" id="3.40.1190.20:FF:000076">
    <property type="entry name" value="Adenosine kinase"/>
    <property type="match status" value="1"/>
</dbReference>
<name>A0A7E5WN28_TRINI</name>
<dbReference type="CTD" id="39479"/>
<dbReference type="Gene3D" id="3.40.1190.20">
    <property type="match status" value="1"/>
</dbReference>
<evidence type="ECO:0000259" key="14">
    <source>
        <dbReference type="Pfam" id="PF00294"/>
    </source>
</evidence>
<dbReference type="GO" id="GO:0004001">
    <property type="term" value="F:adenosine kinase activity"/>
    <property type="evidence" value="ECO:0007669"/>
    <property type="project" value="UniProtKB-UniRule"/>
</dbReference>
<dbReference type="KEGG" id="tnl:113503681"/>
<comment type="catalytic activity">
    <reaction evidence="10 13">
        <text>adenosine + ATP = AMP + ADP + H(+)</text>
        <dbReference type="Rhea" id="RHEA:20824"/>
        <dbReference type="ChEBI" id="CHEBI:15378"/>
        <dbReference type="ChEBI" id="CHEBI:16335"/>
        <dbReference type="ChEBI" id="CHEBI:30616"/>
        <dbReference type="ChEBI" id="CHEBI:456215"/>
        <dbReference type="ChEBI" id="CHEBI:456216"/>
        <dbReference type="EC" id="2.7.1.20"/>
    </reaction>
</comment>
<keyword evidence="15" id="KW-1185">Reference proteome</keyword>
<keyword evidence="5 13" id="KW-0660">Purine salvage</keyword>
<evidence type="ECO:0000313" key="15">
    <source>
        <dbReference type="Proteomes" id="UP000322000"/>
    </source>
</evidence>
<dbReference type="InterPro" id="IPR011611">
    <property type="entry name" value="PfkB_dom"/>
</dbReference>
<dbReference type="Pfam" id="PF00294">
    <property type="entry name" value="PfkB"/>
    <property type="match status" value="1"/>
</dbReference>
<dbReference type="GO" id="GO:0005829">
    <property type="term" value="C:cytosol"/>
    <property type="evidence" value="ECO:0007669"/>
    <property type="project" value="TreeGrafter"/>
</dbReference>
<dbReference type="GO" id="GO:0044209">
    <property type="term" value="P:AMP salvage"/>
    <property type="evidence" value="ECO:0007669"/>
    <property type="project" value="UniProtKB-UniRule"/>
</dbReference>
<evidence type="ECO:0000256" key="12">
    <source>
        <dbReference type="PIRSR" id="PIRSR601805-1"/>
    </source>
</evidence>
<dbReference type="AlphaFoldDB" id="A0A7E5WN28"/>
<dbReference type="PROSITE" id="PS00584">
    <property type="entry name" value="PFKB_KINASES_2"/>
    <property type="match status" value="1"/>
</dbReference>
<keyword evidence="4 13" id="KW-0808">Transferase</keyword>
<dbReference type="InterPro" id="IPR001805">
    <property type="entry name" value="Adenokinase"/>
</dbReference>
<feature type="active site" description="Proton acceptor" evidence="12">
    <location>
        <position position="326"/>
    </location>
</feature>
<dbReference type="PRINTS" id="PR00989">
    <property type="entry name" value="ADENOKINASE"/>
</dbReference>
<comment type="pathway">
    <text evidence="1 13">Purine metabolism; AMP biosynthesis via salvage pathway; AMP from adenosine: step 1/1.</text>
</comment>
<dbReference type="GO" id="GO:0005524">
    <property type="term" value="F:ATP binding"/>
    <property type="evidence" value="ECO:0007669"/>
    <property type="project" value="UniProtKB-UniRule"/>
</dbReference>
<evidence type="ECO:0000256" key="5">
    <source>
        <dbReference type="ARBA" id="ARBA00022726"/>
    </source>
</evidence>
<evidence type="ECO:0000256" key="3">
    <source>
        <dbReference type="ARBA" id="ARBA00012119"/>
    </source>
</evidence>
<comment type="subunit">
    <text evidence="13">Monomer.</text>
</comment>
<dbReference type="PANTHER" id="PTHR45769:SF3">
    <property type="entry name" value="ADENOSINE KINASE"/>
    <property type="match status" value="1"/>
</dbReference>
<comment type="function">
    <text evidence="13">ATP dependent phosphorylation of adenosine and other related nucleoside analogs to monophosphate derivatives.</text>
</comment>
<dbReference type="EC" id="2.7.1.20" evidence="3 13"/>
<evidence type="ECO:0000256" key="7">
    <source>
        <dbReference type="ARBA" id="ARBA00022777"/>
    </source>
</evidence>
<dbReference type="GO" id="GO:0005634">
    <property type="term" value="C:nucleus"/>
    <property type="evidence" value="ECO:0007669"/>
    <property type="project" value="UniProtKB-SubCell"/>
</dbReference>
<dbReference type="SUPFAM" id="SSF53613">
    <property type="entry name" value="Ribokinase-like"/>
    <property type="match status" value="1"/>
</dbReference>
<evidence type="ECO:0000256" key="2">
    <source>
        <dbReference type="ARBA" id="ARBA00010688"/>
    </source>
</evidence>
<evidence type="ECO:0000256" key="9">
    <source>
        <dbReference type="ARBA" id="ARBA00022842"/>
    </source>
</evidence>
<evidence type="ECO:0000256" key="11">
    <source>
        <dbReference type="ARBA" id="ARBA00068771"/>
    </source>
</evidence>
<evidence type="ECO:0000256" key="4">
    <source>
        <dbReference type="ARBA" id="ARBA00022679"/>
    </source>
</evidence>
<keyword evidence="9 13" id="KW-0460">Magnesium</keyword>
<evidence type="ECO:0000256" key="6">
    <source>
        <dbReference type="ARBA" id="ARBA00022741"/>
    </source>
</evidence>
<reference evidence="16" key="1">
    <citation type="submission" date="2025-08" db="UniProtKB">
        <authorList>
            <consortium name="RefSeq"/>
        </authorList>
    </citation>
    <scope>IDENTIFICATION</scope>
</reference>
<feature type="domain" description="Carbohydrate kinase PfkB" evidence="14">
    <location>
        <begin position="59"/>
        <end position="364"/>
    </location>
</feature>
<dbReference type="InterPro" id="IPR002173">
    <property type="entry name" value="Carboh/pur_kinase_PfkB_CS"/>
</dbReference>